<protein>
    <submittedName>
        <fullName evidence="1">WxL domain-containing protein</fullName>
    </submittedName>
</protein>
<reference evidence="1 2" key="1">
    <citation type="journal article" date="2022" name="Int. J. Syst. Evol. Microbiol.">
        <title>Apilactobacillus apisilvae sp. nov., Nicolia spurrieriana gen. nov. sp. nov., Bombilactobacillus folatiphilus sp. nov. and Bombilactobacillus thymidiniphilus sp. nov., four new lactic acid bacterial isolates from stingless bees Tetragonula carbonaria and Austroplebeia australis.</title>
        <authorList>
            <person name="Oliphant S.A."/>
            <person name="Watson-Haigh N.S."/>
            <person name="Sumby K.M."/>
            <person name="Gardner J."/>
            <person name="Groom S."/>
            <person name="Jiranek V."/>
        </authorList>
    </citation>
    <scope>NUCLEOTIDE SEQUENCE [LARGE SCALE GENOMIC DNA]</scope>
    <source>
        <strain evidence="1 2">SG4_A1</strain>
    </source>
</reference>
<keyword evidence="2" id="KW-1185">Reference proteome</keyword>
<dbReference type="EMBL" id="CP093365">
    <property type="protein sequence ID" value="UQS83078.1"/>
    <property type="molecule type" value="Genomic_DNA"/>
</dbReference>
<dbReference type="RefSeq" id="WP_249512305.1">
    <property type="nucleotide sequence ID" value="NZ_CP093365.1"/>
</dbReference>
<evidence type="ECO:0000313" key="2">
    <source>
        <dbReference type="Proteomes" id="UP000831947"/>
    </source>
</evidence>
<dbReference type="Proteomes" id="UP000831947">
    <property type="component" value="Chromosome"/>
</dbReference>
<accession>A0ABY4PBN3</accession>
<evidence type="ECO:0000313" key="1">
    <source>
        <dbReference type="EMBL" id="UQS83078.1"/>
    </source>
</evidence>
<gene>
    <name evidence="1" type="ORF">MOO47_04640</name>
</gene>
<name>A0ABY4PBN3_9LACO</name>
<sequence>MRFFKLKGAICAISPLFLVHTVCNVQPILAAEGDAALPALGDSNSASGNSGTSKAGIAFESGDLALVQVPNLDFGTVKLGTEGDMISSKKQQRVAVVTDARIDPGVSDPAFNWNLSVKLGYFYANGDSSTDSNKVDLPLRFSLNPSSTAPTTPARNPIFDPGDQMPVYNNKSGTVINDASVPYTSRGIVSAKGDNNIFWIVKGARRGGTTAVNFGPSGPESKGGYVHIETAAANSDHLQMNEEKPIPYIADLTWTLSSDVTQSN</sequence>
<organism evidence="1 2">
    <name type="scientific">Bombilactobacillus thymidiniphilus</name>
    <dbReference type="NCBI Taxonomy" id="2923363"/>
    <lineage>
        <taxon>Bacteria</taxon>
        <taxon>Bacillati</taxon>
        <taxon>Bacillota</taxon>
        <taxon>Bacilli</taxon>
        <taxon>Lactobacillales</taxon>
        <taxon>Lactobacillaceae</taxon>
        <taxon>Bombilactobacillus</taxon>
    </lineage>
</organism>
<proteinExistence type="predicted"/>